<evidence type="ECO:0000256" key="2">
    <source>
        <dbReference type="ARBA" id="ARBA00022692"/>
    </source>
</evidence>
<comment type="function">
    <text evidence="5">Probably involved in the biogenesis of the COX complex.</text>
</comment>
<evidence type="ECO:0000256" key="5">
    <source>
        <dbReference type="RuleBase" id="RU363076"/>
    </source>
</evidence>
<name>M2RBR9_CERS8</name>
<dbReference type="STRING" id="914234.M2RBR9"/>
<reference evidence="7 8" key="1">
    <citation type="journal article" date="2012" name="Proc. Natl. Acad. Sci. U.S.A.">
        <title>Comparative genomics of Ceriporiopsis subvermispora and Phanerochaete chrysosporium provide insight into selective ligninolysis.</title>
        <authorList>
            <person name="Fernandez-Fueyo E."/>
            <person name="Ruiz-Duenas F.J."/>
            <person name="Ferreira P."/>
            <person name="Floudas D."/>
            <person name="Hibbett D.S."/>
            <person name="Canessa P."/>
            <person name="Larrondo L.F."/>
            <person name="James T.Y."/>
            <person name="Seelenfreund D."/>
            <person name="Lobos S."/>
            <person name="Polanco R."/>
            <person name="Tello M."/>
            <person name="Honda Y."/>
            <person name="Watanabe T."/>
            <person name="Watanabe T."/>
            <person name="Ryu J.S."/>
            <person name="Kubicek C.P."/>
            <person name="Schmoll M."/>
            <person name="Gaskell J."/>
            <person name="Hammel K.E."/>
            <person name="St John F.J."/>
            <person name="Vanden Wymelenberg A."/>
            <person name="Sabat G."/>
            <person name="Splinter BonDurant S."/>
            <person name="Syed K."/>
            <person name="Yadav J.S."/>
            <person name="Doddapaneni H."/>
            <person name="Subramanian V."/>
            <person name="Lavin J.L."/>
            <person name="Oguiza J.A."/>
            <person name="Perez G."/>
            <person name="Pisabarro A.G."/>
            <person name="Ramirez L."/>
            <person name="Santoyo F."/>
            <person name="Master E."/>
            <person name="Coutinho P.M."/>
            <person name="Henrissat B."/>
            <person name="Lombard V."/>
            <person name="Magnuson J.K."/>
            <person name="Kuees U."/>
            <person name="Hori C."/>
            <person name="Igarashi K."/>
            <person name="Samejima M."/>
            <person name="Held B.W."/>
            <person name="Barry K.W."/>
            <person name="LaButti K.M."/>
            <person name="Lapidus A."/>
            <person name="Lindquist E.A."/>
            <person name="Lucas S.M."/>
            <person name="Riley R."/>
            <person name="Salamov A.A."/>
            <person name="Hoffmeister D."/>
            <person name="Schwenk D."/>
            <person name="Hadar Y."/>
            <person name="Yarden O."/>
            <person name="de Vries R.P."/>
            <person name="Wiebenga A."/>
            <person name="Stenlid J."/>
            <person name="Eastwood D."/>
            <person name="Grigoriev I.V."/>
            <person name="Berka R.M."/>
            <person name="Blanchette R.A."/>
            <person name="Kersten P."/>
            <person name="Martinez A.T."/>
            <person name="Vicuna R."/>
            <person name="Cullen D."/>
        </authorList>
    </citation>
    <scope>NUCLEOTIDE SEQUENCE [LARGE SCALE GENOMIC DNA]</scope>
    <source>
        <strain evidence="7 8">B</strain>
    </source>
</reference>
<evidence type="ECO:0000256" key="4">
    <source>
        <dbReference type="ARBA" id="ARBA00023136"/>
    </source>
</evidence>
<dbReference type="EMBL" id="KB445791">
    <property type="protein sequence ID" value="EMD41890.1"/>
    <property type="molecule type" value="Genomic_DNA"/>
</dbReference>
<feature type="compositionally biased region" description="Polar residues" evidence="6">
    <location>
        <begin position="28"/>
        <end position="40"/>
    </location>
</feature>
<keyword evidence="5" id="KW-0999">Mitochondrion inner membrane</keyword>
<feature type="transmembrane region" description="Helical" evidence="5">
    <location>
        <begin position="265"/>
        <end position="284"/>
    </location>
</feature>
<evidence type="ECO:0000256" key="3">
    <source>
        <dbReference type="ARBA" id="ARBA00022989"/>
    </source>
</evidence>
<accession>M2RBR9</accession>
<feature type="region of interest" description="Disordered" evidence="6">
    <location>
        <begin position="18"/>
        <end position="40"/>
    </location>
</feature>
<dbReference type="AlphaFoldDB" id="M2RBR9"/>
<dbReference type="PANTHER" id="PTHR23427">
    <property type="entry name" value="SURFEIT LOCUS PROTEIN"/>
    <property type="match status" value="1"/>
</dbReference>
<proteinExistence type="inferred from homology"/>
<dbReference type="GO" id="GO:0005743">
    <property type="term" value="C:mitochondrial inner membrane"/>
    <property type="evidence" value="ECO:0007669"/>
    <property type="project" value="UniProtKB-SubCell"/>
</dbReference>
<dbReference type="GO" id="GO:0033617">
    <property type="term" value="P:mitochondrial respiratory chain complex IV assembly"/>
    <property type="evidence" value="ECO:0007669"/>
    <property type="project" value="TreeGrafter"/>
</dbReference>
<dbReference type="PANTHER" id="PTHR23427:SF2">
    <property type="entry name" value="SURFEIT LOCUS PROTEIN 1"/>
    <property type="match status" value="1"/>
</dbReference>
<dbReference type="CDD" id="cd06662">
    <property type="entry name" value="SURF1"/>
    <property type="match status" value="1"/>
</dbReference>
<dbReference type="PROSITE" id="PS50895">
    <property type="entry name" value="SURF1"/>
    <property type="match status" value="1"/>
</dbReference>
<keyword evidence="8" id="KW-1185">Reference proteome</keyword>
<comment type="similarity">
    <text evidence="5">Belongs to the SURF1 family.</text>
</comment>
<evidence type="ECO:0000313" key="7">
    <source>
        <dbReference type="EMBL" id="EMD41890.1"/>
    </source>
</evidence>
<evidence type="ECO:0000256" key="1">
    <source>
        <dbReference type="ARBA" id="ARBA00004370"/>
    </source>
</evidence>
<dbReference type="Pfam" id="PF02104">
    <property type="entry name" value="SURF1"/>
    <property type="match status" value="1"/>
</dbReference>
<dbReference type="InterPro" id="IPR045214">
    <property type="entry name" value="Surf1/Surf4"/>
</dbReference>
<keyword evidence="5" id="KW-0496">Mitochondrion</keyword>
<keyword evidence="2 5" id="KW-0812">Transmembrane</keyword>
<dbReference type="OrthoDB" id="10040024at2759"/>
<feature type="transmembrane region" description="Helical" evidence="5">
    <location>
        <begin position="50"/>
        <end position="71"/>
    </location>
</feature>
<evidence type="ECO:0000313" key="8">
    <source>
        <dbReference type="Proteomes" id="UP000016930"/>
    </source>
</evidence>
<dbReference type="InterPro" id="IPR002994">
    <property type="entry name" value="Surf1/Shy1"/>
</dbReference>
<organism evidence="7 8">
    <name type="scientific">Ceriporiopsis subvermispora (strain B)</name>
    <name type="common">White-rot fungus</name>
    <name type="synonym">Gelatoporia subvermispora</name>
    <dbReference type="NCBI Taxonomy" id="914234"/>
    <lineage>
        <taxon>Eukaryota</taxon>
        <taxon>Fungi</taxon>
        <taxon>Dikarya</taxon>
        <taxon>Basidiomycota</taxon>
        <taxon>Agaricomycotina</taxon>
        <taxon>Agaricomycetes</taxon>
        <taxon>Polyporales</taxon>
        <taxon>Gelatoporiaceae</taxon>
        <taxon>Gelatoporia</taxon>
    </lineage>
</organism>
<dbReference type="Proteomes" id="UP000016930">
    <property type="component" value="Unassembled WGS sequence"/>
</dbReference>
<keyword evidence="4 5" id="KW-0472">Membrane</keyword>
<protein>
    <recommendedName>
        <fullName evidence="5">SURF1-like protein</fullName>
    </recommendedName>
</protein>
<evidence type="ECO:0000256" key="6">
    <source>
        <dbReference type="SAM" id="MobiDB-lite"/>
    </source>
</evidence>
<keyword evidence="3 5" id="KW-1133">Transmembrane helix</keyword>
<gene>
    <name evidence="7" type="ORF">CERSUDRAFT_110443</name>
</gene>
<comment type="subcellular location">
    <subcellularLocation>
        <location evidence="1">Membrane</location>
    </subcellularLocation>
    <subcellularLocation>
        <location evidence="5">Mitochondrion inner membrane</location>
        <topology evidence="5">Multi-pass membrane protein</topology>
    </subcellularLocation>
</comment>
<sequence length="294" mass="33471">MFSIFRSAVARSVPLRSWRPSKSHRSGFTRSETTSSTNTGPVYRAKRERFITPAVILAGFIPIFTFALGTWQVKRLKWKVALIDELQEKMEREPIQLPRHVNLAAIPEFVYRKVRLIGRWDVEHAILLGPRVRDGTPGYHLVLPLKRSNGSTVLVDRGFISAEHVDMALRHQEDREVEVYGMLRTSPPRNMFTPDNVPEKGEWHWADVDAMCDFAGGQPADVQPVFVEEIFEGHSGDASYRLARGIPIGRIPAVDIRNSHASYVVTWYSLSAFTAVMLIRLVLARRRARNAMPR</sequence>
<dbReference type="HOGENOM" id="CLU_047737_3_1_1"/>